<feature type="coiled-coil region" evidence="4">
    <location>
        <begin position="62"/>
        <end position="89"/>
    </location>
</feature>
<dbReference type="InterPro" id="IPR036034">
    <property type="entry name" value="PDZ_sf"/>
</dbReference>
<dbReference type="Pfam" id="PF18265">
    <property type="entry name" value="Nas2_N"/>
    <property type="match status" value="1"/>
</dbReference>
<evidence type="ECO:0000256" key="4">
    <source>
        <dbReference type="SAM" id="Coils"/>
    </source>
</evidence>
<reference evidence="7" key="2">
    <citation type="submission" date="2021-10" db="EMBL/GenBank/DDBJ databases">
        <title>Phylogenomics reveals ancestral predisposition of the termite-cultivated fungus Termitomyces towards a domesticated lifestyle.</title>
        <authorList>
            <person name="Auxier B."/>
            <person name="Grum-Grzhimaylo A."/>
            <person name="Cardenas M.E."/>
            <person name="Lodge J.D."/>
            <person name="Laessoe T."/>
            <person name="Pedersen O."/>
            <person name="Smith M.E."/>
            <person name="Kuyper T.W."/>
            <person name="Franco-Molano E.A."/>
            <person name="Baroni T.J."/>
            <person name="Aanen D.K."/>
        </authorList>
    </citation>
    <scope>NUCLEOTIDE SEQUENCE</scope>
    <source>
        <strain evidence="7">AP01</strain>
        <tissue evidence="7">Mycelium</tissue>
    </source>
</reference>
<keyword evidence="4" id="KW-0175">Coiled coil</keyword>
<dbReference type="AlphaFoldDB" id="A0A9P7GK12"/>
<reference evidence="7" key="1">
    <citation type="submission" date="2020-07" db="EMBL/GenBank/DDBJ databases">
        <authorList>
            <person name="Nieuwenhuis M."/>
            <person name="Van De Peppel L.J.J."/>
        </authorList>
    </citation>
    <scope>NUCLEOTIDE SEQUENCE</scope>
    <source>
        <strain evidence="7">AP01</strain>
        <tissue evidence="7">Mycelium</tissue>
    </source>
</reference>
<feature type="domain" description="PDZ" evidence="5">
    <location>
        <begin position="115"/>
        <end position="172"/>
    </location>
</feature>
<evidence type="ECO:0000259" key="6">
    <source>
        <dbReference type="Pfam" id="PF18265"/>
    </source>
</evidence>
<dbReference type="PANTHER" id="PTHR12651">
    <property type="entry name" value="26S PROTEASOME NON-ATPASE REGULATORY SUBUNIT 9"/>
    <property type="match status" value="1"/>
</dbReference>
<dbReference type="OrthoDB" id="72325at2759"/>
<dbReference type="Pfam" id="PF17820">
    <property type="entry name" value="PDZ_6"/>
    <property type="match status" value="1"/>
</dbReference>
<accession>A0A9P7GK12</accession>
<comment type="similarity">
    <text evidence="1">Belongs to the proteasome subunit p27 family.</text>
</comment>
<evidence type="ECO:0000313" key="7">
    <source>
        <dbReference type="EMBL" id="KAG5648417.1"/>
    </source>
</evidence>
<dbReference type="Gene3D" id="2.30.42.10">
    <property type="match status" value="1"/>
</dbReference>
<sequence>MGFQVPPSPMDHARALIDKKSNIEAQIEGQISILKANANSTLQTPLVDADGFPRADIDVYAVRGARVRIIELRNDLKAVTEEIAKALEAIYDPADAAPEATVSGTSYEQRPFAKINGVAPGSPAADAGLQREDLVVKFGSLTHQAFSSSSLMPLADFVAANENQRIAIKVLRAEKPLFLNLTPRAGWGGRGTLGCHLVPYTPSSS</sequence>
<dbReference type="InterPro" id="IPR040815">
    <property type="entry name" value="Nas2_N"/>
</dbReference>
<dbReference type="FunFam" id="2.30.42.10:FF:000107">
    <property type="entry name" value="26S proteasome non-ATPase regulatory subunit 9"/>
    <property type="match status" value="1"/>
</dbReference>
<dbReference type="EMBL" id="JABCKV010000003">
    <property type="protein sequence ID" value="KAG5648417.1"/>
    <property type="molecule type" value="Genomic_DNA"/>
</dbReference>
<keyword evidence="8" id="KW-1185">Reference proteome</keyword>
<evidence type="ECO:0000256" key="3">
    <source>
        <dbReference type="ARBA" id="ARBA00068021"/>
    </source>
</evidence>
<proteinExistence type="inferred from homology"/>
<evidence type="ECO:0000256" key="2">
    <source>
        <dbReference type="ARBA" id="ARBA00023186"/>
    </source>
</evidence>
<dbReference type="Gene3D" id="6.10.140.1710">
    <property type="match status" value="1"/>
</dbReference>
<feature type="domain" description="Nas2 N-terminal" evidence="6">
    <location>
        <begin position="14"/>
        <end position="91"/>
    </location>
</feature>
<gene>
    <name evidence="7" type="ORF">DXG03_004991</name>
</gene>
<name>A0A9P7GK12_9AGAR</name>
<keyword evidence="2" id="KW-0143">Chaperone</keyword>
<organism evidence="7 8">
    <name type="scientific">Asterophora parasitica</name>
    <dbReference type="NCBI Taxonomy" id="117018"/>
    <lineage>
        <taxon>Eukaryota</taxon>
        <taxon>Fungi</taxon>
        <taxon>Dikarya</taxon>
        <taxon>Basidiomycota</taxon>
        <taxon>Agaricomycotina</taxon>
        <taxon>Agaricomycetes</taxon>
        <taxon>Agaricomycetidae</taxon>
        <taxon>Agaricales</taxon>
        <taxon>Tricholomatineae</taxon>
        <taxon>Lyophyllaceae</taxon>
        <taxon>Asterophora</taxon>
    </lineage>
</organism>
<protein>
    <recommendedName>
        <fullName evidence="3">Probable 26S proteasome regulatory subunit p27</fullName>
    </recommendedName>
</protein>
<dbReference type="GO" id="GO:0005634">
    <property type="term" value="C:nucleus"/>
    <property type="evidence" value="ECO:0007669"/>
    <property type="project" value="TreeGrafter"/>
</dbReference>
<dbReference type="GO" id="GO:0070682">
    <property type="term" value="P:proteasome regulatory particle assembly"/>
    <property type="evidence" value="ECO:0007669"/>
    <property type="project" value="InterPro"/>
</dbReference>
<evidence type="ECO:0000313" key="8">
    <source>
        <dbReference type="Proteomes" id="UP000775547"/>
    </source>
</evidence>
<dbReference type="SUPFAM" id="SSF50156">
    <property type="entry name" value="PDZ domain-like"/>
    <property type="match status" value="1"/>
</dbReference>
<dbReference type="InterPro" id="IPR041489">
    <property type="entry name" value="PDZ_6"/>
</dbReference>
<evidence type="ECO:0000256" key="1">
    <source>
        <dbReference type="ARBA" id="ARBA00005256"/>
    </source>
</evidence>
<dbReference type="GO" id="GO:0005737">
    <property type="term" value="C:cytoplasm"/>
    <property type="evidence" value="ECO:0007669"/>
    <property type="project" value="TreeGrafter"/>
</dbReference>
<comment type="caution">
    <text evidence="7">The sequence shown here is derived from an EMBL/GenBank/DDBJ whole genome shotgun (WGS) entry which is preliminary data.</text>
</comment>
<evidence type="ECO:0000259" key="5">
    <source>
        <dbReference type="Pfam" id="PF17820"/>
    </source>
</evidence>
<dbReference type="InterPro" id="IPR035269">
    <property type="entry name" value="PSMD9"/>
</dbReference>
<dbReference type="Proteomes" id="UP000775547">
    <property type="component" value="Unassembled WGS sequence"/>
</dbReference>
<dbReference type="PANTHER" id="PTHR12651:SF1">
    <property type="entry name" value="26S PROTEASOME NON-ATPASE REGULATORY SUBUNIT 9"/>
    <property type="match status" value="1"/>
</dbReference>